<feature type="region of interest" description="Disordered" evidence="1">
    <location>
        <begin position="31"/>
        <end position="54"/>
    </location>
</feature>
<proteinExistence type="predicted"/>
<dbReference type="EMBL" id="JAVFWL010000005">
    <property type="protein sequence ID" value="KAK6757707.1"/>
    <property type="molecule type" value="Genomic_DNA"/>
</dbReference>
<protein>
    <submittedName>
        <fullName evidence="2">Uncharacterized protein</fullName>
    </submittedName>
</protein>
<evidence type="ECO:0000313" key="3">
    <source>
        <dbReference type="Proteomes" id="UP001303046"/>
    </source>
</evidence>
<evidence type="ECO:0000313" key="2">
    <source>
        <dbReference type="EMBL" id="KAK6757707.1"/>
    </source>
</evidence>
<evidence type="ECO:0000256" key="1">
    <source>
        <dbReference type="SAM" id="MobiDB-lite"/>
    </source>
</evidence>
<comment type="caution">
    <text evidence="2">The sequence shown here is derived from an EMBL/GenBank/DDBJ whole genome shotgun (WGS) entry which is preliminary data.</text>
</comment>
<dbReference type="Proteomes" id="UP001303046">
    <property type="component" value="Unassembled WGS sequence"/>
</dbReference>
<organism evidence="2 3">
    <name type="scientific">Necator americanus</name>
    <name type="common">Human hookworm</name>
    <dbReference type="NCBI Taxonomy" id="51031"/>
    <lineage>
        <taxon>Eukaryota</taxon>
        <taxon>Metazoa</taxon>
        <taxon>Ecdysozoa</taxon>
        <taxon>Nematoda</taxon>
        <taxon>Chromadorea</taxon>
        <taxon>Rhabditida</taxon>
        <taxon>Rhabditina</taxon>
        <taxon>Rhabditomorpha</taxon>
        <taxon>Strongyloidea</taxon>
        <taxon>Ancylostomatidae</taxon>
        <taxon>Bunostominae</taxon>
        <taxon>Necator</taxon>
    </lineage>
</organism>
<gene>
    <name evidence="2" type="primary">Necator_chrV.g20280</name>
    <name evidence="2" type="ORF">RB195_015488</name>
</gene>
<accession>A0ABR1E4U1</accession>
<name>A0ABR1E4U1_NECAM</name>
<keyword evidence="3" id="KW-1185">Reference proteome</keyword>
<sequence length="87" mass="9786">MDTKMTAEIPISEVKLRPTETRKDFMDELKARAKSASTSEATTPMSSSWKSVADEKENTFTKQMSLIRTAVMESAKAERLLNSLKRS</sequence>
<feature type="compositionally biased region" description="Polar residues" evidence="1">
    <location>
        <begin position="35"/>
        <end position="50"/>
    </location>
</feature>
<reference evidence="2 3" key="1">
    <citation type="submission" date="2023-08" db="EMBL/GenBank/DDBJ databases">
        <title>A Necator americanus chromosomal reference genome.</title>
        <authorList>
            <person name="Ilik V."/>
            <person name="Petrzelkova K.J."/>
            <person name="Pardy F."/>
            <person name="Fuh T."/>
            <person name="Niatou-Singa F.S."/>
            <person name="Gouil Q."/>
            <person name="Baker L."/>
            <person name="Ritchie M.E."/>
            <person name="Jex A.R."/>
            <person name="Gazzola D."/>
            <person name="Li H."/>
            <person name="Toshio Fujiwara R."/>
            <person name="Zhan B."/>
            <person name="Aroian R.V."/>
            <person name="Pafco B."/>
            <person name="Schwarz E.M."/>
        </authorList>
    </citation>
    <scope>NUCLEOTIDE SEQUENCE [LARGE SCALE GENOMIC DNA]</scope>
    <source>
        <strain evidence="2 3">Aroian</strain>
        <tissue evidence="2">Whole animal</tissue>
    </source>
</reference>